<keyword evidence="2" id="KW-1185">Reference proteome</keyword>
<protein>
    <submittedName>
        <fullName evidence="1">Uncharacterized protein</fullName>
    </submittedName>
</protein>
<name>A0ABQ5F166_9ASTR</name>
<sequence length="158" mass="18626">MAEENLRRGSMDRKAIDNVVEAIKLVIKRLRRQETPWIVGDNSARSEPTEVADSNDFKPLLKEKRLKEQTNVVVEKKTYTWNKEGKEYSRKECGKHVRKTRRNNNNENRNKQLVCFGGNKKQNCFARLRTRGTLLVKEVERIPREEKQSRIVCEEGKR</sequence>
<evidence type="ECO:0000313" key="1">
    <source>
        <dbReference type="EMBL" id="GJT56689.1"/>
    </source>
</evidence>
<evidence type="ECO:0000313" key="2">
    <source>
        <dbReference type="Proteomes" id="UP001151760"/>
    </source>
</evidence>
<comment type="caution">
    <text evidence="1">The sequence shown here is derived from an EMBL/GenBank/DDBJ whole genome shotgun (WGS) entry which is preliminary data.</text>
</comment>
<dbReference type="EMBL" id="BQNB010016867">
    <property type="protein sequence ID" value="GJT56689.1"/>
    <property type="molecule type" value="Genomic_DNA"/>
</dbReference>
<reference evidence="1" key="1">
    <citation type="journal article" date="2022" name="Int. J. Mol. Sci.">
        <title>Draft Genome of Tanacetum Coccineum: Genomic Comparison of Closely Related Tanacetum-Family Plants.</title>
        <authorList>
            <person name="Yamashiro T."/>
            <person name="Shiraishi A."/>
            <person name="Nakayama K."/>
            <person name="Satake H."/>
        </authorList>
    </citation>
    <scope>NUCLEOTIDE SEQUENCE</scope>
</reference>
<accession>A0ABQ5F166</accession>
<proteinExistence type="predicted"/>
<gene>
    <name evidence="1" type="ORF">Tco_0991743</name>
</gene>
<reference evidence="1" key="2">
    <citation type="submission" date="2022-01" db="EMBL/GenBank/DDBJ databases">
        <authorList>
            <person name="Yamashiro T."/>
            <person name="Shiraishi A."/>
            <person name="Satake H."/>
            <person name="Nakayama K."/>
        </authorList>
    </citation>
    <scope>NUCLEOTIDE SEQUENCE</scope>
</reference>
<organism evidence="1 2">
    <name type="scientific">Tanacetum coccineum</name>
    <dbReference type="NCBI Taxonomy" id="301880"/>
    <lineage>
        <taxon>Eukaryota</taxon>
        <taxon>Viridiplantae</taxon>
        <taxon>Streptophyta</taxon>
        <taxon>Embryophyta</taxon>
        <taxon>Tracheophyta</taxon>
        <taxon>Spermatophyta</taxon>
        <taxon>Magnoliopsida</taxon>
        <taxon>eudicotyledons</taxon>
        <taxon>Gunneridae</taxon>
        <taxon>Pentapetalae</taxon>
        <taxon>asterids</taxon>
        <taxon>campanulids</taxon>
        <taxon>Asterales</taxon>
        <taxon>Asteraceae</taxon>
        <taxon>Asteroideae</taxon>
        <taxon>Anthemideae</taxon>
        <taxon>Anthemidinae</taxon>
        <taxon>Tanacetum</taxon>
    </lineage>
</organism>
<dbReference type="Proteomes" id="UP001151760">
    <property type="component" value="Unassembled WGS sequence"/>
</dbReference>